<sequence>TTFDGQIDLIDLQFHYPNRPEVQVLNKFNLTIEPNKQTALVGSSGCGKSTIIQLLEHFYDPTDGRILVNQNELPSLNLQWWRSQIGFVSQEPVLFDATIKENIAYGDTAREVSMEEIQQAAKNANIDDFIQNLPERYETNIGSRGTQLSGGQKQRIAIARALIRNPKVLLLDEATSALDTENERIVQEALDHASKGRTTVVIAHRLSTIQNSDRICVVHRGRIVESGKHD</sequence>
<name>A0A821XEY6_9BILA</name>
<dbReference type="Proteomes" id="UP000663838">
    <property type="component" value="Unassembled WGS sequence"/>
</dbReference>
<dbReference type="InterPro" id="IPR003439">
    <property type="entry name" value="ABC_transporter-like_ATP-bd"/>
</dbReference>
<dbReference type="PROSITE" id="PS50893">
    <property type="entry name" value="ABC_TRANSPORTER_2"/>
    <property type="match status" value="1"/>
</dbReference>
<dbReference type="PANTHER" id="PTHR43394:SF1">
    <property type="entry name" value="ATP-BINDING CASSETTE SUB-FAMILY B MEMBER 10, MITOCHONDRIAL"/>
    <property type="match status" value="1"/>
</dbReference>
<dbReference type="EMBL" id="CAJOBS010010442">
    <property type="protein sequence ID" value="CAF4940928.1"/>
    <property type="molecule type" value="Genomic_DNA"/>
</dbReference>
<keyword evidence="3" id="KW-0813">Transport</keyword>
<protein>
    <recommendedName>
        <fullName evidence="12">ABC transporter domain-containing protein</fullName>
    </recommendedName>
</protein>
<dbReference type="GO" id="GO:0090374">
    <property type="term" value="P:oligopeptide export from mitochondrion"/>
    <property type="evidence" value="ECO:0007669"/>
    <property type="project" value="TreeGrafter"/>
</dbReference>
<evidence type="ECO:0000256" key="8">
    <source>
        <dbReference type="ARBA" id="ARBA00022967"/>
    </source>
</evidence>
<organism evidence="13 14">
    <name type="scientific">Rotaria socialis</name>
    <dbReference type="NCBI Taxonomy" id="392032"/>
    <lineage>
        <taxon>Eukaryota</taxon>
        <taxon>Metazoa</taxon>
        <taxon>Spiralia</taxon>
        <taxon>Gnathifera</taxon>
        <taxon>Rotifera</taxon>
        <taxon>Eurotatoria</taxon>
        <taxon>Bdelloidea</taxon>
        <taxon>Philodinida</taxon>
        <taxon>Philodinidae</taxon>
        <taxon>Rotaria</taxon>
    </lineage>
</organism>
<feature type="domain" description="ABC transporter" evidence="12">
    <location>
        <begin position="7"/>
        <end position="230"/>
    </location>
</feature>
<comment type="caution">
    <text evidence="13">The sequence shown here is derived from an EMBL/GenBank/DDBJ whole genome shotgun (WGS) entry which is preliminary data.</text>
</comment>
<keyword evidence="11" id="KW-0325">Glycoprotein</keyword>
<evidence type="ECO:0000256" key="10">
    <source>
        <dbReference type="ARBA" id="ARBA00023136"/>
    </source>
</evidence>
<evidence type="ECO:0000256" key="5">
    <source>
        <dbReference type="ARBA" id="ARBA00022737"/>
    </source>
</evidence>
<evidence type="ECO:0000313" key="13">
    <source>
        <dbReference type="EMBL" id="CAF4940928.1"/>
    </source>
</evidence>
<evidence type="ECO:0000256" key="3">
    <source>
        <dbReference type="ARBA" id="ARBA00022448"/>
    </source>
</evidence>
<dbReference type="Gene3D" id="3.40.50.300">
    <property type="entry name" value="P-loop containing nucleotide triphosphate hydrolases"/>
    <property type="match status" value="1"/>
</dbReference>
<evidence type="ECO:0000259" key="12">
    <source>
        <dbReference type="PROSITE" id="PS50893"/>
    </source>
</evidence>
<comment type="subcellular location">
    <subcellularLocation>
        <location evidence="1">Membrane</location>
        <topology evidence="1">Multi-pass membrane protein</topology>
    </subcellularLocation>
</comment>
<evidence type="ECO:0000256" key="6">
    <source>
        <dbReference type="ARBA" id="ARBA00022741"/>
    </source>
</evidence>
<dbReference type="GO" id="GO:0016887">
    <property type="term" value="F:ATP hydrolysis activity"/>
    <property type="evidence" value="ECO:0007669"/>
    <property type="project" value="InterPro"/>
</dbReference>
<dbReference type="InterPro" id="IPR039421">
    <property type="entry name" value="Type_1_exporter"/>
</dbReference>
<keyword evidence="6" id="KW-0547">Nucleotide-binding</keyword>
<dbReference type="GO" id="GO:0015421">
    <property type="term" value="F:ABC-type oligopeptide transporter activity"/>
    <property type="evidence" value="ECO:0007669"/>
    <property type="project" value="TreeGrafter"/>
</dbReference>
<keyword evidence="9" id="KW-1133">Transmembrane helix</keyword>
<keyword evidence="10" id="KW-0472">Membrane</keyword>
<evidence type="ECO:0000256" key="4">
    <source>
        <dbReference type="ARBA" id="ARBA00022692"/>
    </source>
</evidence>
<evidence type="ECO:0000313" key="14">
    <source>
        <dbReference type="Proteomes" id="UP000663838"/>
    </source>
</evidence>
<evidence type="ECO:0000256" key="11">
    <source>
        <dbReference type="ARBA" id="ARBA00023180"/>
    </source>
</evidence>
<dbReference type="SUPFAM" id="SSF52540">
    <property type="entry name" value="P-loop containing nucleoside triphosphate hydrolases"/>
    <property type="match status" value="1"/>
</dbReference>
<evidence type="ECO:0000256" key="7">
    <source>
        <dbReference type="ARBA" id="ARBA00022840"/>
    </source>
</evidence>
<evidence type="ECO:0000256" key="2">
    <source>
        <dbReference type="ARBA" id="ARBA00007577"/>
    </source>
</evidence>
<gene>
    <name evidence="13" type="ORF">TOA249_LOCUS33359</name>
</gene>
<evidence type="ECO:0000256" key="9">
    <source>
        <dbReference type="ARBA" id="ARBA00022989"/>
    </source>
</evidence>
<feature type="non-terminal residue" evidence="13">
    <location>
        <position position="230"/>
    </location>
</feature>
<dbReference type="PROSITE" id="PS00211">
    <property type="entry name" value="ABC_TRANSPORTER_1"/>
    <property type="match status" value="1"/>
</dbReference>
<keyword evidence="8" id="KW-1278">Translocase</keyword>
<dbReference type="AlphaFoldDB" id="A0A821XEY6"/>
<evidence type="ECO:0000256" key="1">
    <source>
        <dbReference type="ARBA" id="ARBA00004141"/>
    </source>
</evidence>
<dbReference type="FunFam" id="3.40.50.300:FF:000479">
    <property type="entry name" value="Multidrug resistance protein 1A"/>
    <property type="match status" value="1"/>
</dbReference>
<feature type="non-terminal residue" evidence="13">
    <location>
        <position position="1"/>
    </location>
</feature>
<accession>A0A821XEY6</accession>
<dbReference type="GO" id="GO:0005743">
    <property type="term" value="C:mitochondrial inner membrane"/>
    <property type="evidence" value="ECO:0007669"/>
    <property type="project" value="TreeGrafter"/>
</dbReference>
<dbReference type="Pfam" id="PF00005">
    <property type="entry name" value="ABC_tran"/>
    <property type="match status" value="1"/>
</dbReference>
<dbReference type="InterPro" id="IPR027417">
    <property type="entry name" value="P-loop_NTPase"/>
</dbReference>
<dbReference type="PANTHER" id="PTHR43394">
    <property type="entry name" value="ATP-DEPENDENT PERMEASE MDL1, MITOCHONDRIAL"/>
    <property type="match status" value="1"/>
</dbReference>
<dbReference type="InterPro" id="IPR003593">
    <property type="entry name" value="AAA+_ATPase"/>
</dbReference>
<dbReference type="InterPro" id="IPR017871">
    <property type="entry name" value="ABC_transporter-like_CS"/>
</dbReference>
<dbReference type="GO" id="GO:0005524">
    <property type="term" value="F:ATP binding"/>
    <property type="evidence" value="ECO:0007669"/>
    <property type="project" value="UniProtKB-KW"/>
</dbReference>
<reference evidence="13" key="1">
    <citation type="submission" date="2021-02" db="EMBL/GenBank/DDBJ databases">
        <authorList>
            <person name="Nowell W R."/>
        </authorList>
    </citation>
    <scope>NUCLEOTIDE SEQUENCE</scope>
</reference>
<comment type="similarity">
    <text evidence="2">Belongs to the ABC transporter superfamily. ABCB family. Multidrug resistance exporter (TC 3.A.1.201) subfamily.</text>
</comment>
<keyword evidence="7" id="KW-0067">ATP-binding</keyword>
<keyword evidence="4" id="KW-0812">Transmembrane</keyword>
<dbReference type="CDD" id="cd03249">
    <property type="entry name" value="ABC_MTABC3_MDL1_MDL2"/>
    <property type="match status" value="1"/>
</dbReference>
<dbReference type="SMART" id="SM00382">
    <property type="entry name" value="AAA"/>
    <property type="match status" value="1"/>
</dbReference>
<proteinExistence type="inferred from homology"/>
<keyword evidence="5" id="KW-0677">Repeat</keyword>